<comment type="caution">
    <text evidence="1">The sequence shown here is derived from an EMBL/GenBank/DDBJ whole genome shotgun (WGS) entry which is preliminary data.</text>
</comment>
<dbReference type="AlphaFoldDB" id="A0A916ECF0"/>
<dbReference type="EMBL" id="CAGKOT010000029">
    <property type="protein sequence ID" value="CAB5371572.1"/>
    <property type="molecule type" value="Genomic_DNA"/>
</dbReference>
<gene>
    <name evidence="1" type="ORF">CHRIB12_LOCUS13154</name>
</gene>
<protein>
    <submittedName>
        <fullName evidence="1">Uncharacterized protein</fullName>
    </submittedName>
</protein>
<sequence length="68" mass="7974">MWGFILVWHNQFTDPIIDCHLRTDICHHRGLPKSPFLEFWKLRCDLNLVKISFSNSSPLDNVGPQILL</sequence>
<evidence type="ECO:0000313" key="2">
    <source>
        <dbReference type="Proteomes" id="UP000684084"/>
    </source>
</evidence>
<accession>A0A916ECF0</accession>
<name>A0A916ECF0_9GLOM</name>
<evidence type="ECO:0000313" key="1">
    <source>
        <dbReference type="EMBL" id="CAB5371572.1"/>
    </source>
</evidence>
<reference evidence="1" key="1">
    <citation type="submission" date="2020-05" db="EMBL/GenBank/DDBJ databases">
        <authorList>
            <person name="Rincon C."/>
            <person name="Sanders R I."/>
            <person name="Robbins C."/>
            <person name="Chaturvedi A."/>
        </authorList>
    </citation>
    <scope>NUCLEOTIDE SEQUENCE</scope>
    <source>
        <strain evidence="1">CHB12</strain>
    </source>
</reference>
<proteinExistence type="predicted"/>
<organism evidence="1 2">
    <name type="scientific">Rhizophagus irregularis</name>
    <dbReference type="NCBI Taxonomy" id="588596"/>
    <lineage>
        <taxon>Eukaryota</taxon>
        <taxon>Fungi</taxon>
        <taxon>Fungi incertae sedis</taxon>
        <taxon>Mucoromycota</taxon>
        <taxon>Glomeromycotina</taxon>
        <taxon>Glomeromycetes</taxon>
        <taxon>Glomerales</taxon>
        <taxon>Glomeraceae</taxon>
        <taxon>Rhizophagus</taxon>
    </lineage>
</organism>
<dbReference type="Proteomes" id="UP000684084">
    <property type="component" value="Unassembled WGS sequence"/>
</dbReference>